<evidence type="ECO:0000313" key="3">
    <source>
        <dbReference type="EMBL" id="EAX92823.1"/>
    </source>
</evidence>
<dbReference type="Proteomes" id="UP000001542">
    <property type="component" value="Unassembled WGS sequence"/>
</dbReference>
<keyword evidence="4" id="KW-1185">Reference proteome</keyword>
<accession>A2FQL0</accession>
<feature type="coiled-coil region" evidence="1">
    <location>
        <begin position="106"/>
        <end position="189"/>
    </location>
</feature>
<dbReference type="InParanoid" id="A2FQL0"/>
<dbReference type="VEuPathDB" id="TrichDB:TVAGG3_0289030"/>
<feature type="compositionally biased region" description="Polar residues" evidence="2">
    <location>
        <begin position="81"/>
        <end position="100"/>
    </location>
</feature>
<proteinExistence type="predicted"/>
<protein>
    <submittedName>
        <fullName evidence="3">Uncharacterized protein</fullName>
    </submittedName>
</protein>
<sequence length="744" mass="85357">MAQQEDKRWVKAFQAIKREGGDELYKIYVKHLTAGFKKSEFVVKLKEENERILDQLGKANKEIVNLREKLKKYESCGNPAPSKNTTGGYGRQQSKPSANPNVKAEMDKLSKLNDESSKKVKELQAEVDKYKNALLGKGNESEVLVTNLKKVEAEKNTLQSQLTKLSEENTELNHKINEMSMKLKSLDKANEANTNTSQEYINKIELEIYNTRDIIIETITKVLTVVGASQEDFDRTHSNFEQVKNERMNLTTFAGYAKEEIVNQIGGFKNNTRDLFENVDMQLVDILLTFTNFAGYNELSAEIDDTKKDIESSEFTGNTDPIQGIQVLRDTNTKILQKVMNDYNDLRQSANQIIDYYAQVGPGITDKLNQNDGFEKINSTVATIFDGLTQWIQQKAGEVNELQQNVQQSANIDVDAYQSKIDELTNHLTEIQQKLVEYLQNELNNIDVNEASRKKSDFEQLVTNDEPILNQVDFILNMFTNDLAVARNKLGSIDQEKRYVQGEFLGITFNEIALNNYAKSFQRSYAILLANQKTEETEFHYYSIPSQKMMKVLMDNYTQDQFEMNVQFTNGGMYFIQLRYGETIYPFYIDDDWLHIFTFFIQQVISANFLLGTDVALSSLDQIENLPDDNEIKIKWNQVTENFEWNKVDEDGNIIEQNDGELHYGTFCGDNQDNQEQYVPQAQPEINLTPDDYGNLVDDYGNIIVPVEERQFTDDNGNVVDYRGNLIAPAYDEDQVDESGNPIY</sequence>
<feature type="coiled-coil region" evidence="1">
    <location>
        <begin position="414"/>
        <end position="441"/>
    </location>
</feature>
<evidence type="ECO:0000256" key="2">
    <source>
        <dbReference type="SAM" id="MobiDB-lite"/>
    </source>
</evidence>
<gene>
    <name evidence="3" type="ORF">TVAG_448200</name>
</gene>
<evidence type="ECO:0000313" key="4">
    <source>
        <dbReference type="Proteomes" id="UP000001542"/>
    </source>
</evidence>
<dbReference type="KEGG" id="tva:4750537"/>
<dbReference type="AlphaFoldDB" id="A2FQL0"/>
<evidence type="ECO:0000256" key="1">
    <source>
        <dbReference type="SAM" id="Coils"/>
    </source>
</evidence>
<organism evidence="3 4">
    <name type="scientific">Trichomonas vaginalis (strain ATCC PRA-98 / G3)</name>
    <dbReference type="NCBI Taxonomy" id="412133"/>
    <lineage>
        <taxon>Eukaryota</taxon>
        <taxon>Metamonada</taxon>
        <taxon>Parabasalia</taxon>
        <taxon>Trichomonadida</taxon>
        <taxon>Trichomonadidae</taxon>
        <taxon>Trichomonas</taxon>
    </lineage>
</organism>
<feature type="region of interest" description="Disordered" evidence="2">
    <location>
        <begin position="74"/>
        <end position="103"/>
    </location>
</feature>
<dbReference type="VEuPathDB" id="TrichDB:TVAG_448200"/>
<name>A2FQL0_TRIV3</name>
<reference evidence="3" key="1">
    <citation type="submission" date="2006-10" db="EMBL/GenBank/DDBJ databases">
        <authorList>
            <person name="Amadeo P."/>
            <person name="Zhao Q."/>
            <person name="Wortman J."/>
            <person name="Fraser-Liggett C."/>
            <person name="Carlton J."/>
        </authorList>
    </citation>
    <scope>NUCLEOTIDE SEQUENCE</scope>
    <source>
        <strain evidence="3">G3</strain>
    </source>
</reference>
<keyword evidence="1" id="KW-0175">Coiled coil</keyword>
<dbReference type="EMBL" id="DS113945">
    <property type="protein sequence ID" value="EAX92823.1"/>
    <property type="molecule type" value="Genomic_DNA"/>
</dbReference>
<reference evidence="3" key="2">
    <citation type="journal article" date="2007" name="Science">
        <title>Draft genome sequence of the sexually transmitted pathogen Trichomonas vaginalis.</title>
        <authorList>
            <person name="Carlton J.M."/>
            <person name="Hirt R.P."/>
            <person name="Silva J.C."/>
            <person name="Delcher A.L."/>
            <person name="Schatz M."/>
            <person name="Zhao Q."/>
            <person name="Wortman J.R."/>
            <person name="Bidwell S.L."/>
            <person name="Alsmark U.C.M."/>
            <person name="Besteiro S."/>
            <person name="Sicheritz-Ponten T."/>
            <person name="Noel C.J."/>
            <person name="Dacks J.B."/>
            <person name="Foster P.G."/>
            <person name="Simillion C."/>
            <person name="Van de Peer Y."/>
            <person name="Miranda-Saavedra D."/>
            <person name="Barton G.J."/>
            <person name="Westrop G.D."/>
            <person name="Mueller S."/>
            <person name="Dessi D."/>
            <person name="Fiori P.L."/>
            <person name="Ren Q."/>
            <person name="Paulsen I."/>
            <person name="Zhang H."/>
            <person name="Bastida-Corcuera F.D."/>
            <person name="Simoes-Barbosa A."/>
            <person name="Brown M.T."/>
            <person name="Hayes R.D."/>
            <person name="Mukherjee M."/>
            <person name="Okumura C.Y."/>
            <person name="Schneider R."/>
            <person name="Smith A.J."/>
            <person name="Vanacova S."/>
            <person name="Villalvazo M."/>
            <person name="Haas B.J."/>
            <person name="Pertea M."/>
            <person name="Feldblyum T.V."/>
            <person name="Utterback T.R."/>
            <person name="Shu C.L."/>
            <person name="Osoegawa K."/>
            <person name="de Jong P.J."/>
            <person name="Hrdy I."/>
            <person name="Horvathova L."/>
            <person name="Zubacova Z."/>
            <person name="Dolezal P."/>
            <person name="Malik S.B."/>
            <person name="Logsdon J.M. Jr."/>
            <person name="Henze K."/>
            <person name="Gupta A."/>
            <person name="Wang C.C."/>
            <person name="Dunne R.L."/>
            <person name="Upcroft J.A."/>
            <person name="Upcroft P."/>
            <person name="White O."/>
            <person name="Salzberg S.L."/>
            <person name="Tang P."/>
            <person name="Chiu C.-H."/>
            <person name="Lee Y.-S."/>
            <person name="Embley T.M."/>
            <person name="Coombs G.H."/>
            <person name="Mottram J.C."/>
            <person name="Tachezy J."/>
            <person name="Fraser-Liggett C.M."/>
            <person name="Johnson P.J."/>
        </authorList>
    </citation>
    <scope>NUCLEOTIDE SEQUENCE [LARGE SCALE GENOMIC DNA]</scope>
    <source>
        <strain evidence="3">G3</strain>
    </source>
</reference>